<dbReference type="EMBL" id="LYRP01000001">
    <property type="protein sequence ID" value="OAT78895.1"/>
    <property type="molecule type" value="Genomic_DNA"/>
</dbReference>
<dbReference type="OrthoDB" id="6629799at2"/>
<proteinExistence type="predicted"/>
<keyword evidence="2" id="KW-1185">Reference proteome</keyword>
<protein>
    <submittedName>
        <fullName evidence="1">Uncharacterized protein</fullName>
    </submittedName>
</protein>
<organism evidence="1 2">
    <name type="scientific">Mangrovibacter phragmitis</name>
    <dbReference type="NCBI Taxonomy" id="1691903"/>
    <lineage>
        <taxon>Bacteria</taxon>
        <taxon>Pseudomonadati</taxon>
        <taxon>Pseudomonadota</taxon>
        <taxon>Gammaproteobacteria</taxon>
        <taxon>Enterobacterales</taxon>
        <taxon>Enterobacteriaceae</taxon>
        <taxon>Mangrovibacter</taxon>
    </lineage>
</organism>
<evidence type="ECO:0000313" key="2">
    <source>
        <dbReference type="Proteomes" id="UP000078225"/>
    </source>
</evidence>
<name>A0A1B7L9A5_9ENTR</name>
<dbReference type="AlphaFoldDB" id="A0A1B7L9A5"/>
<comment type="caution">
    <text evidence="1">The sequence shown here is derived from an EMBL/GenBank/DDBJ whole genome shotgun (WGS) entry which is preliminary data.</text>
</comment>
<accession>A0A1B7L9A5</accession>
<gene>
    <name evidence="1" type="ORF">A9B99_04135</name>
</gene>
<dbReference type="RefSeq" id="WP_064594884.1">
    <property type="nucleotide sequence ID" value="NZ_LYRP01000001.1"/>
</dbReference>
<evidence type="ECO:0000313" key="1">
    <source>
        <dbReference type="EMBL" id="OAT78895.1"/>
    </source>
</evidence>
<reference evidence="2" key="1">
    <citation type="submission" date="2016-05" db="EMBL/GenBank/DDBJ databases">
        <authorList>
            <person name="Behera P."/>
            <person name="Vaishampayan P."/>
            <person name="Singh N."/>
            <person name="Raina V."/>
            <person name="Suar M."/>
            <person name="Pattnaik A."/>
            <person name="Rastogi G."/>
        </authorList>
    </citation>
    <scope>NUCLEOTIDE SEQUENCE [LARGE SCALE GENOMIC DNA]</scope>
    <source>
        <strain evidence="2">MP23</strain>
    </source>
</reference>
<dbReference type="Proteomes" id="UP000078225">
    <property type="component" value="Unassembled WGS sequence"/>
</dbReference>
<sequence length="268" mass="30236">MADYQSILSIKVQHEYYNSFKDELAPFDIIADENTEILFRQYSILVKSRPGTIQLVVDAESFTDLAALTQEFNLMFYLVSTDSVVRSITGMPNAFDIASINAEFTQGNSMQIRVDNWINCDQLNEFTQHQGTTIYNKNLIGILSIHIPKKLFNLDKKTITLQFNTISTYWKYYLCSLNSTANINIAGSSGIASSFTEQANEQILNQTARVFISDHRIPLMKVCAESFSLLSDKKTIVKLLPLPDANNTSIQLIDGSMRLTSHIYVACN</sequence>